<evidence type="ECO:0000313" key="3">
    <source>
        <dbReference type="Proteomes" id="UP000022611"/>
    </source>
</evidence>
<reference evidence="2 3" key="1">
    <citation type="journal article" date="2011" name="J. Bacteriol.">
        <title>Draft genome sequence of the polycyclic aromatic hydrocarbon-degrading, genetically engineered bioluminescent bioreporter Pseudomonas fluorescens HK44.</title>
        <authorList>
            <person name="Chauhan A."/>
            <person name="Layton A.C."/>
            <person name="Williams D.E."/>
            <person name="Smartt A.E."/>
            <person name="Ripp S."/>
            <person name="Karpinets T.V."/>
            <person name="Brown S.D."/>
            <person name="Sayler G.S."/>
        </authorList>
    </citation>
    <scope>NUCLEOTIDE SEQUENCE [LARGE SCALE GENOMIC DNA]</scope>
    <source>
        <strain evidence="2 3">HK44</strain>
    </source>
</reference>
<gene>
    <name evidence="2" type="ORF">HK44_019395</name>
</gene>
<protein>
    <recommendedName>
        <fullName evidence="1">Anti-bacteriophage protein A/HamA C-terminal domain-containing protein</fullName>
    </recommendedName>
</protein>
<evidence type="ECO:0000313" key="2">
    <source>
        <dbReference type="EMBL" id="EXF91279.1"/>
    </source>
</evidence>
<sequence length="321" mass="36985">MDFEVLIDSSFINLNIDPKLIPIENKHVLSIINDFEDGDWRYEKFSNFIWDNIAQTALSHQERKNLEHKSQSTLKRAAENLRLTDKEQDISKGSELAEIVLYAIMKHKYNALPVVPKIFYKQNAQDNAKGADSVHIVLEGDDDFSLWFGEAKFFNSIEDSRLPSIITSVGNSLKTDKLKKENSIITNIADIDLLEINDQLKKKIKDSLSHQASIDTLKPKINIPILLLHECGITSASTEISDDYKEKIIAFHSERANSYFKKQIKSLANIHFYEKIKFHIILFPVPEKEPIIEAFVSDAEHYKKPKKSRTKKWKSLKNVEE</sequence>
<dbReference type="RefSeq" id="WP_019691273.1">
    <property type="nucleotide sequence ID" value="NZ_AFOY02000027.1"/>
</dbReference>
<dbReference type="eggNOG" id="ENOG502Z96M">
    <property type="taxonomic scope" value="Bacteria"/>
</dbReference>
<proteinExistence type="predicted"/>
<name>A0A010RQG0_PSEFL</name>
<dbReference type="InterPro" id="IPR014976">
    <property type="entry name" value="AbpA_HamA_C"/>
</dbReference>
<dbReference type="HOGENOM" id="CLU_064309_0_0_6"/>
<dbReference type="Pfam" id="PF08878">
    <property type="entry name" value="HamA"/>
    <property type="match status" value="1"/>
</dbReference>
<dbReference type="AlphaFoldDB" id="A0A010RQG0"/>
<dbReference type="Proteomes" id="UP000022611">
    <property type="component" value="Unassembled WGS sequence"/>
</dbReference>
<organism evidence="2 3">
    <name type="scientific">Pseudomonas fluorescens HK44</name>
    <dbReference type="NCBI Taxonomy" id="1042209"/>
    <lineage>
        <taxon>Bacteria</taxon>
        <taxon>Pseudomonadati</taxon>
        <taxon>Pseudomonadota</taxon>
        <taxon>Gammaproteobacteria</taxon>
        <taxon>Pseudomonadales</taxon>
        <taxon>Pseudomonadaceae</taxon>
        <taxon>Pseudomonas</taxon>
    </lineage>
</organism>
<comment type="caution">
    <text evidence="2">The sequence shown here is derived from an EMBL/GenBank/DDBJ whole genome shotgun (WGS) entry which is preliminary data.</text>
</comment>
<dbReference type="OrthoDB" id="785623at2"/>
<evidence type="ECO:0000259" key="1">
    <source>
        <dbReference type="Pfam" id="PF08878"/>
    </source>
</evidence>
<feature type="domain" description="Anti-bacteriophage protein A/HamA C-terminal" evidence="1">
    <location>
        <begin position="21"/>
        <end position="296"/>
    </location>
</feature>
<dbReference type="EMBL" id="AFOY02000027">
    <property type="protein sequence ID" value="EXF91279.1"/>
    <property type="molecule type" value="Genomic_DNA"/>
</dbReference>
<dbReference type="PATRIC" id="fig|1042209.11.peg.6053"/>
<accession>A0A010RQG0</accession>